<organism evidence="2 3">
    <name type="scientific">Streptomyces bambusae</name>
    <dbReference type="NCBI Taxonomy" id="1550616"/>
    <lineage>
        <taxon>Bacteria</taxon>
        <taxon>Bacillati</taxon>
        <taxon>Actinomycetota</taxon>
        <taxon>Actinomycetes</taxon>
        <taxon>Kitasatosporales</taxon>
        <taxon>Streptomycetaceae</taxon>
        <taxon>Streptomyces</taxon>
    </lineage>
</organism>
<gene>
    <name evidence="2" type="ORF">GPJ59_02110</name>
</gene>
<keyword evidence="3" id="KW-1185">Reference proteome</keyword>
<accession>A0ABS6YZD0</accession>
<reference evidence="2 3" key="1">
    <citation type="submission" date="2019-12" db="EMBL/GenBank/DDBJ databases">
        <title>Genome sequence of Streptomyces bambusae.</title>
        <authorList>
            <person name="Bansal K."/>
            <person name="Choksket S."/>
            <person name="Korpole S."/>
            <person name="Patil P.B."/>
        </authorList>
    </citation>
    <scope>NUCLEOTIDE SEQUENCE [LARGE SCALE GENOMIC DNA]</scope>
    <source>
        <strain evidence="2 3">SK60</strain>
    </source>
</reference>
<feature type="non-terminal residue" evidence="2">
    <location>
        <position position="50"/>
    </location>
</feature>
<evidence type="ECO:0000313" key="2">
    <source>
        <dbReference type="EMBL" id="MBW5480721.1"/>
    </source>
</evidence>
<feature type="compositionally biased region" description="Gly residues" evidence="1">
    <location>
        <begin position="9"/>
        <end position="29"/>
    </location>
</feature>
<comment type="caution">
    <text evidence="2">The sequence shown here is derived from an EMBL/GenBank/DDBJ whole genome shotgun (WGS) entry which is preliminary data.</text>
</comment>
<proteinExistence type="predicted"/>
<protein>
    <submittedName>
        <fullName evidence="2">DUF721 domain-containing protein</fullName>
    </submittedName>
</protein>
<name>A0ABS6YZD0_9ACTN</name>
<dbReference type="EMBL" id="WTFF01000007">
    <property type="protein sequence ID" value="MBW5480721.1"/>
    <property type="molecule type" value="Genomic_DNA"/>
</dbReference>
<sequence length="50" mass="4767">MNGDAVNSGGRGRNGGQGRSGAPVGGSGRPQGEPAPQPPSGVDLARQALA</sequence>
<evidence type="ECO:0000256" key="1">
    <source>
        <dbReference type="SAM" id="MobiDB-lite"/>
    </source>
</evidence>
<feature type="region of interest" description="Disordered" evidence="1">
    <location>
        <begin position="1"/>
        <end position="50"/>
    </location>
</feature>
<evidence type="ECO:0000313" key="3">
    <source>
        <dbReference type="Proteomes" id="UP000812013"/>
    </source>
</evidence>
<dbReference type="Proteomes" id="UP000812013">
    <property type="component" value="Unassembled WGS sequence"/>
</dbReference>